<comment type="caution">
    <text evidence="2">The sequence shown here is derived from an EMBL/GenBank/DDBJ whole genome shotgun (WGS) entry which is preliminary data.</text>
</comment>
<dbReference type="InterPro" id="IPR027417">
    <property type="entry name" value="P-loop_NTPase"/>
</dbReference>
<proteinExistence type="predicted"/>
<dbReference type="InterPro" id="IPR035412">
    <property type="entry name" value="Terminase_L_N"/>
</dbReference>
<gene>
    <name evidence="2" type="ORF">S12H4_53509</name>
</gene>
<dbReference type="Gene3D" id="3.40.50.300">
    <property type="entry name" value="P-loop containing nucleotide triphosphate hydrolases"/>
    <property type="match status" value="1"/>
</dbReference>
<evidence type="ECO:0000259" key="1">
    <source>
        <dbReference type="Pfam" id="PF04466"/>
    </source>
</evidence>
<organism evidence="2">
    <name type="scientific">marine sediment metagenome</name>
    <dbReference type="NCBI Taxonomy" id="412755"/>
    <lineage>
        <taxon>unclassified sequences</taxon>
        <taxon>metagenomes</taxon>
        <taxon>ecological metagenomes</taxon>
    </lineage>
</organism>
<feature type="domain" description="Phage terminase large subunit N-terminal" evidence="1">
    <location>
        <begin position="11"/>
        <end position="175"/>
    </location>
</feature>
<evidence type="ECO:0000313" key="2">
    <source>
        <dbReference type="EMBL" id="GAJ03298.1"/>
    </source>
</evidence>
<protein>
    <recommendedName>
        <fullName evidence="1">Phage terminase large subunit N-terminal domain-containing protein</fullName>
    </recommendedName>
</protein>
<name>X1TD91_9ZZZZ</name>
<dbReference type="EMBL" id="BARW01034075">
    <property type="protein sequence ID" value="GAJ03298.1"/>
    <property type="molecule type" value="Genomic_DNA"/>
</dbReference>
<accession>X1TD91</accession>
<dbReference type="AlphaFoldDB" id="X1TD91"/>
<dbReference type="Pfam" id="PF04466">
    <property type="entry name" value="Terminase_3"/>
    <property type="match status" value="1"/>
</dbReference>
<feature type="non-terminal residue" evidence="2">
    <location>
        <position position="178"/>
    </location>
</feature>
<dbReference type="InterPro" id="IPR052380">
    <property type="entry name" value="Viral_DNA_packaging_terminase"/>
</dbReference>
<reference evidence="2" key="1">
    <citation type="journal article" date="2014" name="Front. Microbiol.">
        <title>High frequency of phylogenetically diverse reductive dehalogenase-homologous genes in deep subseafloor sedimentary metagenomes.</title>
        <authorList>
            <person name="Kawai M."/>
            <person name="Futagami T."/>
            <person name="Toyoda A."/>
            <person name="Takaki Y."/>
            <person name="Nishi S."/>
            <person name="Hori S."/>
            <person name="Arai W."/>
            <person name="Tsubouchi T."/>
            <person name="Morono Y."/>
            <person name="Uchiyama I."/>
            <person name="Ito T."/>
            <person name="Fujiyama A."/>
            <person name="Inagaki F."/>
            <person name="Takami H."/>
        </authorList>
    </citation>
    <scope>NUCLEOTIDE SEQUENCE</scope>
    <source>
        <strain evidence="2">Expedition CK06-06</strain>
    </source>
</reference>
<sequence>MGQFFIKKFFEGETDKEFLVIRKTLPALRITAYKLILDLISMYDLPRNLNKSEMLLNFNRNNMYFKSLDDPEKIKSFNVNYIWAEELTEFTLKDFRRLNFILRAPTNSINQLFGTFNPIDVHHWINTKFVERGKKNVAILPSTYKDNPFVTQDYIDELEDLRYEDENYYNIYTLGLWG</sequence>
<dbReference type="PANTHER" id="PTHR39184:SF1">
    <property type="entry name" value="PBSX PHAGE TERMINASE LARGE SUBUNIT"/>
    <property type="match status" value="1"/>
</dbReference>
<dbReference type="PANTHER" id="PTHR39184">
    <property type="match status" value="1"/>
</dbReference>